<evidence type="ECO:0000313" key="4">
    <source>
        <dbReference type="Proteomes" id="UP001530315"/>
    </source>
</evidence>
<protein>
    <recommendedName>
        <fullName evidence="5">Methyltransferase type 11 domain-containing protein</fullName>
    </recommendedName>
</protein>
<dbReference type="AlphaFoldDB" id="A0ABD3PYS1"/>
<dbReference type="InterPro" id="IPR029063">
    <property type="entry name" value="SAM-dependent_MTases_sf"/>
</dbReference>
<dbReference type="Proteomes" id="UP001530315">
    <property type="component" value="Unassembled WGS sequence"/>
</dbReference>
<feature type="compositionally biased region" description="Low complexity" evidence="1">
    <location>
        <begin position="37"/>
        <end position="46"/>
    </location>
</feature>
<accession>A0ABD3PYS1</accession>
<feature type="chain" id="PRO_5044783294" description="Methyltransferase type 11 domain-containing protein" evidence="2">
    <location>
        <begin position="26"/>
        <end position="373"/>
    </location>
</feature>
<proteinExistence type="predicted"/>
<sequence>MLLPRPTRYTVLILCNALLLPYSYLLGCQSAQQASSAEQQSKPSSALRKVRTSSLEAGAAQQRDQVGSALLSTLEASSAEPSSSVAVNQQPSNALPNVSGLDMDQCRGLFVTQGQGGVGEMSMERITSFCDSTTVCKELQDFTGLSDDEFMERMMRRGRFHFEGEHSFWNPESASELAWYYATSIDYLFANAMHLAVNGVVEYIAKEEYEPVLDYSGGVGSYVLALAQRGIHANYFGIGMAEYHFAQYRIMKHGLEDLVNFTKPYSKKTGFLFDPINGPLPQDGSFGSILAMDVLEHIPNYHLVVHAMVKSLRVGGVIIEATPFSKEPVASDKEDIRVHLYTSLPMDEAMGPSMKRVGCKSCGRGNIVWKKTA</sequence>
<dbReference type="SUPFAM" id="SSF53335">
    <property type="entry name" value="S-adenosyl-L-methionine-dependent methyltransferases"/>
    <property type="match status" value="1"/>
</dbReference>
<dbReference type="Gene3D" id="3.40.50.150">
    <property type="entry name" value="Vaccinia Virus protein VP39"/>
    <property type="match status" value="1"/>
</dbReference>
<gene>
    <name evidence="3" type="ORF">ACHAW5_009500</name>
</gene>
<evidence type="ECO:0000256" key="2">
    <source>
        <dbReference type="SAM" id="SignalP"/>
    </source>
</evidence>
<evidence type="ECO:0008006" key="5">
    <source>
        <dbReference type="Google" id="ProtNLM"/>
    </source>
</evidence>
<feature type="region of interest" description="Disordered" evidence="1">
    <location>
        <begin position="37"/>
        <end position="61"/>
    </location>
</feature>
<dbReference type="EMBL" id="JALLAZ020000522">
    <property type="protein sequence ID" value="KAL3793198.1"/>
    <property type="molecule type" value="Genomic_DNA"/>
</dbReference>
<comment type="caution">
    <text evidence="3">The sequence shown here is derived from an EMBL/GenBank/DDBJ whole genome shotgun (WGS) entry which is preliminary data.</text>
</comment>
<organism evidence="3 4">
    <name type="scientific">Stephanodiscus triporus</name>
    <dbReference type="NCBI Taxonomy" id="2934178"/>
    <lineage>
        <taxon>Eukaryota</taxon>
        <taxon>Sar</taxon>
        <taxon>Stramenopiles</taxon>
        <taxon>Ochrophyta</taxon>
        <taxon>Bacillariophyta</taxon>
        <taxon>Coscinodiscophyceae</taxon>
        <taxon>Thalassiosirophycidae</taxon>
        <taxon>Stephanodiscales</taxon>
        <taxon>Stephanodiscaceae</taxon>
        <taxon>Stephanodiscus</taxon>
    </lineage>
</organism>
<feature type="signal peptide" evidence="2">
    <location>
        <begin position="1"/>
        <end position="25"/>
    </location>
</feature>
<evidence type="ECO:0000313" key="3">
    <source>
        <dbReference type="EMBL" id="KAL3793198.1"/>
    </source>
</evidence>
<name>A0ABD3PYS1_9STRA</name>
<keyword evidence="4" id="KW-1185">Reference proteome</keyword>
<evidence type="ECO:0000256" key="1">
    <source>
        <dbReference type="SAM" id="MobiDB-lite"/>
    </source>
</evidence>
<keyword evidence="2" id="KW-0732">Signal</keyword>
<reference evidence="3 4" key="1">
    <citation type="submission" date="2024-10" db="EMBL/GenBank/DDBJ databases">
        <title>Updated reference genomes for cyclostephanoid diatoms.</title>
        <authorList>
            <person name="Roberts W.R."/>
            <person name="Alverson A.J."/>
        </authorList>
    </citation>
    <scope>NUCLEOTIDE SEQUENCE [LARGE SCALE GENOMIC DNA]</scope>
    <source>
        <strain evidence="3 4">AJA276-08</strain>
    </source>
</reference>